<feature type="domain" description="Rhodanese" evidence="1">
    <location>
        <begin position="14"/>
        <end position="101"/>
    </location>
</feature>
<sequence length="104" mass="12076">MNLDQNSWTESIEKSKNSVVLDVRTPEEYDEGCIVNSINLNIYDSQFFMDELNKLNKKDFIHVYCRTGSRSFQACEIIKQLGFENVYNLEGGILEWKGKIITSK</sequence>
<dbReference type="EMBL" id="UINC01000607">
    <property type="protein sequence ID" value="SUZ58247.1"/>
    <property type="molecule type" value="Genomic_DNA"/>
</dbReference>
<accession>A0A381NUV3</accession>
<dbReference type="InterPro" id="IPR050229">
    <property type="entry name" value="GlpE_sulfurtransferase"/>
</dbReference>
<evidence type="ECO:0000259" key="1">
    <source>
        <dbReference type="PROSITE" id="PS50206"/>
    </source>
</evidence>
<dbReference type="SMART" id="SM00450">
    <property type="entry name" value="RHOD"/>
    <property type="match status" value="1"/>
</dbReference>
<dbReference type="InterPro" id="IPR036873">
    <property type="entry name" value="Rhodanese-like_dom_sf"/>
</dbReference>
<dbReference type="PROSITE" id="PS50206">
    <property type="entry name" value="RHODANESE_3"/>
    <property type="match status" value="1"/>
</dbReference>
<dbReference type="Gene3D" id="3.40.250.10">
    <property type="entry name" value="Rhodanese-like domain"/>
    <property type="match status" value="1"/>
</dbReference>
<proteinExistence type="predicted"/>
<dbReference type="InterPro" id="IPR001763">
    <property type="entry name" value="Rhodanese-like_dom"/>
</dbReference>
<dbReference type="Pfam" id="PF00581">
    <property type="entry name" value="Rhodanese"/>
    <property type="match status" value="1"/>
</dbReference>
<dbReference type="PANTHER" id="PTHR43031:SF1">
    <property type="entry name" value="PYRIDINE NUCLEOTIDE-DISULPHIDE OXIDOREDUCTASE"/>
    <property type="match status" value="1"/>
</dbReference>
<dbReference type="CDD" id="cd00158">
    <property type="entry name" value="RHOD"/>
    <property type="match status" value="1"/>
</dbReference>
<reference evidence="2" key="1">
    <citation type="submission" date="2018-05" db="EMBL/GenBank/DDBJ databases">
        <authorList>
            <person name="Lanie J.A."/>
            <person name="Ng W.-L."/>
            <person name="Kazmierczak K.M."/>
            <person name="Andrzejewski T.M."/>
            <person name="Davidsen T.M."/>
            <person name="Wayne K.J."/>
            <person name="Tettelin H."/>
            <person name="Glass J.I."/>
            <person name="Rusch D."/>
            <person name="Podicherti R."/>
            <person name="Tsui H.-C.T."/>
            <person name="Winkler M.E."/>
        </authorList>
    </citation>
    <scope>NUCLEOTIDE SEQUENCE</scope>
</reference>
<gene>
    <name evidence="2" type="ORF">METZ01_LOCUS11101</name>
</gene>
<organism evidence="2">
    <name type="scientific">marine metagenome</name>
    <dbReference type="NCBI Taxonomy" id="408172"/>
    <lineage>
        <taxon>unclassified sequences</taxon>
        <taxon>metagenomes</taxon>
        <taxon>ecological metagenomes</taxon>
    </lineage>
</organism>
<name>A0A381NUV3_9ZZZZ</name>
<protein>
    <recommendedName>
        <fullName evidence="1">Rhodanese domain-containing protein</fullName>
    </recommendedName>
</protein>
<dbReference type="AlphaFoldDB" id="A0A381NUV3"/>
<evidence type="ECO:0000313" key="2">
    <source>
        <dbReference type="EMBL" id="SUZ58247.1"/>
    </source>
</evidence>
<dbReference type="PANTHER" id="PTHR43031">
    <property type="entry name" value="FAD-DEPENDENT OXIDOREDUCTASE"/>
    <property type="match status" value="1"/>
</dbReference>
<dbReference type="SUPFAM" id="SSF52821">
    <property type="entry name" value="Rhodanese/Cell cycle control phosphatase"/>
    <property type="match status" value="1"/>
</dbReference>